<evidence type="ECO:0000313" key="3">
    <source>
        <dbReference type="Proteomes" id="UP000712281"/>
    </source>
</evidence>
<feature type="compositionally biased region" description="Low complexity" evidence="1">
    <location>
        <begin position="176"/>
        <end position="193"/>
    </location>
</feature>
<reference evidence="2" key="1">
    <citation type="submission" date="2019-12" db="EMBL/GenBank/DDBJ databases">
        <title>Genome sequencing and annotation of Brassica cretica.</title>
        <authorList>
            <person name="Studholme D.J."/>
            <person name="Sarris P.F."/>
        </authorList>
    </citation>
    <scope>NUCLEOTIDE SEQUENCE</scope>
    <source>
        <strain evidence="2">PFS-001/15</strain>
        <tissue evidence="2">Leaf</tissue>
    </source>
</reference>
<comment type="caution">
    <text evidence="2">The sequence shown here is derived from an EMBL/GenBank/DDBJ whole genome shotgun (WGS) entry which is preliminary data.</text>
</comment>
<evidence type="ECO:0000313" key="2">
    <source>
        <dbReference type="EMBL" id="KAF2596575.1"/>
    </source>
</evidence>
<organism evidence="2 3">
    <name type="scientific">Brassica cretica</name>
    <name type="common">Mustard</name>
    <dbReference type="NCBI Taxonomy" id="69181"/>
    <lineage>
        <taxon>Eukaryota</taxon>
        <taxon>Viridiplantae</taxon>
        <taxon>Streptophyta</taxon>
        <taxon>Embryophyta</taxon>
        <taxon>Tracheophyta</taxon>
        <taxon>Spermatophyta</taxon>
        <taxon>Magnoliopsida</taxon>
        <taxon>eudicotyledons</taxon>
        <taxon>Gunneridae</taxon>
        <taxon>Pentapetalae</taxon>
        <taxon>rosids</taxon>
        <taxon>malvids</taxon>
        <taxon>Brassicales</taxon>
        <taxon>Brassicaceae</taxon>
        <taxon>Brassiceae</taxon>
        <taxon>Brassica</taxon>
    </lineage>
</organism>
<name>A0A8S9KQB7_BRACR</name>
<sequence length="249" mass="26888">MDSCLPYKTAMVSLNTSCLNYTGNWNPFGKTNGCFLGKIEKINVKFPKIIMKGDEKWKSPSRDESGPGKADNRDLQGRLEGGGYGSISHATAHAQSGMTIDADKDKQTHDGTSVNANTERTPAGNVSTVTTTAMILDQKKEMFASAQKKLDEQGKLVASLAKLVETLTAKAKSKNPRGAMRARAGPREPAAAEDSISRLRAIGPHGQTKILQVRTLTKQSRQAHNRPRRTFHLPPGATKEAISSGSIKT</sequence>
<feature type="region of interest" description="Disordered" evidence="1">
    <location>
        <begin position="55"/>
        <end position="88"/>
    </location>
</feature>
<feature type="compositionally biased region" description="Basic residues" evidence="1">
    <location>
        <begin position="221"/>
        <end position="231"/>
    </location>
</feature>
<dbReference type="EMBL" id="QGKW02000717">
    <property type="protein sequence ID" value="KAF2596575.1"/>
    <property type="molecule type" value="Genomic_DNA"/>
</dbReference>
<feature type="region of interest" description="Disordered" evidence="1">
    <location>
        <begin position="172"/>
        <end position="249"/>
    </location>
</feature>
<proteinExistence type="predicted"/>
<dbReference type="Proteomes" id="UP000712281">
    <property type="component" value="Unassembled WGS sequence"/>
</dbReference>
<accession>A0A8S9KQB7</accession>
<dbReference type="AlphaFoldDB" id="A0A8S9KQB7"/>
<feature type="compositionally biased region" description="Polar residues" evidence="1">
    <location>
        <begin position="110"/>
        <end position="124"/>
    </location>
</feature>
<feature type="region of interest" description="Disordered" evidence="1">
    <location>
        <begin position="102"/>
        <end position="124"/>
    </location>
</feature>
<feature type="compositionally biased region" description="Basic and acidic residues" evidence="1">
    <location>
        <begin position="55"/>
        <end position="77"/>
    </location>
</feature>
<gene>
    <name evidence="2" type="ORF">F2Q68_00010853</name>
</gene>
<protein>
    <submittedName>
        <fullName evidence="2">Uncharacterized protein</fullName>
    </submittedName>
</protein>
<evidence type="ECO:0000256" key="1">
    <source>
        <dbReference type="SAM" id="MobiDB-lite"/>
    </source>
</evidence>